<feature type="region of interest" description="Disordered" evidence="2">
    <location>
        <begin position="232"/>
        <end position="309"/>
    </location>
</feature>
<reference evidence="4 5" key="1">
    <citation type="submission" date="2024-06" db="EMBL/GenBank/DDBJ databases">
        <title>A chromosome level genome sequence of Diviner's sage (Salvia divinorum).</title>
        <authorList>
            <person name="Ford S.A."/>
            <person name="Ro D.-K."/>
            <person name="Ness R.W."/>
            <person name="Phillips M.A."/>
        </authorList>
    </citation>
    <scope>NUCLEOTIDE SEQUENCE [LARGE SCALE GENOMIC DNA]</scope>
    <source>
        <strain evidence="4">SAF-2024a</strain>
        <tissue evidence="4">Leaf</tissue>
    </source>
</reference>
<dbReference type="InterPro" id="IPR018200">
    <property type="entry name" value="USP_CS"/>
</dbReference>
<accession>A0ABD1HMV7</accession>
<sequence length="309" mass="34805">MECDKNHGNEATAHKIFVRRVFGGLVVNKVICCSCSYISRKTEGAFGLQLPIENSDSLIGALQTHTETTVADFRCGKCGKKGIVQKIELERLPPVFTFHLKRFDSLNNKIKKHLSFPPVIDLLPFASSDKVTFPFALPFEMHLNYELYAIVVHEGETSNAGHYYSFIRLNSNEWYRYDDSEVSAVDEEEVFKQMAYILFYAPFGTNCFTDFIQTLQSMNVFTSLPVSQQLSSSELAQGDKGSRSQADKDHIRPETTDKHPSLTCDKKAADEGVSLVAKKKAAGGDESSISKGGWEVQKRRQRKRKNVIR</sequence>
<name>A0ABD1HMV7_SALDI</name>
<evidence type="ECO:0000313" key="4">
    <source>
        <dbReference type="EMBL" id="KAL1556331.1"/>
    </source>
</evidence>
<protein>
    <submittedName>
        <fullName evidence="4">Ubiquitinyl hydrolase 1</fullName>
        <ecNumber evidence="4">3.4.19.12</ecNumber>
    </submittedName>
</protein>
<dbReference type="EMBL" id="JBEAFC010000005">
    <property type="protein sequence ID" value="KAL1556331.1"/>
    <property type="molecule type" value="Genomic_DNA"/>
</dbReference>
<dbReference type="InterPro" id="IPR050164">
    <property type="entry name" value="Peptidase_C19"/>
</dbReference>
<dbReference type="PROSITE" id="PS00973">
    <property type="entry name" value="USP_2"/>
    <property type="match status" value="1"/>
</dbReference>
<evidence type="ECO:0000313" key="5">
    <source>
        <dbReference type="Proteomes" id="UP001567538"/>
    </source>
</evidence>
<dbReference type="Pfam" id="PF00443">
    <property type="entry name" value="UCH"/>
    <property type="match status" value="1"/>
</dbReference>
<evidence type="ECO:0000256" key="2">
    <source>
        <dbReference type="SAM" id="MobiDB-lite"/>
    </source>
</evidence>
<organism evidence="4 5">
    <name type="scientific">Salvia divinorum</name>
    <name type="common">Maria pastora</name>
    <name type="synonym">Diviner's sage</name>
    <dbReference type="NCBI Taxonomy" id="28513"/>
    <lineage>
        <taxon>Eukaryota</taxon>
        <taxon>Viridiplantae</taxon>
        <taxon>Streptophyta</taxon>
        <taxon>Embryophyta</taxon>
        <taxon>Tracheophyta</taxon>
        <taxon>Spermatophyta</taxon>
        <taxon>Magnoliopsida</taxon>
        <taxon>eudicotyledons</taxon>
        <taxon>Gunneridae</taxon>
        <taxon>Pentapetalae</taxon>
        <taxon>asterids</taxon>
        <taxon>lamiids</taxon>
        <taxon>Lamiales</taxon>
        <taxon>Lamiaceae</taxon>
        <taxon>Nepetoideae</taxon>
        <taxon>Mentheae</taxon>
        <taxon>Salviinae</taxon>
        <taxon>Salvia</taxon>
        <taxon>Salvia subgen. Calosphace</taxon>
    </lineage>
</organism>
<dbReference type="PANTHER" id="PTHR24006:SF747">
    <property type="entry name" value="UBIQUITIN CARBOXYL-TERMINAL HYDROLASE 20"/>
    <property type="match status" value="1"/>
</dbReference>
<dbReference type="InterPro" id="IPR038765">
    <property type="entry name" value="Papain-like_cys_pep_sf"/>
</dbReference>
<feature type="domain" description="USP" evidence="3">
    <location>
        <begin position="1"/>
        <end position="203"/>
    </location>
</feature>
<dbReference type="AlphaFoldDB" id="A0ABD1HMV7"/>
<comment type="caution">
    <text evidence="4">The sequence shown here is derived from an EMBL/GenBank/DDBJ whole genome shotgun (WGS) entry which is preliminary data.</text>
</comment>
<gene>
    <name evidence="4" type="ORF">AAHA92_11974</name>
</gene>
<dbReference type="SUPFAM" id="SSF54001">
    <property type="entry name" value="Cysteine proteinases"/>
    <property type="match status" value="1"/>
</dbReference>
<keyword evidence="5" id="KW-1185">Reference proteome</keyword>
<evidence type="ECO:0000259" key="3">
    <source>
        <dbReference type="PROSITE" id="PS50235"/>
    </source>
</evidence>
<dbReference type="PROSITE" id="PS50235">
    <property type="entry name" value="USP_3"/>
    <property type="match status" value="1"/>
</dbReference>
<feature type="compositionally biased region" description="Basic and acidic residues" evidence="2">
    <location>
        <begin position="240"/>
        <end position="270"/>
    </location>
</feature>
<dbReference type="PANTHER" id="PTHR24006">
    <property type="entry name" value="UBIQUITIN CARBOXYL-TERMINAL HYDROLASE"/>
    <property type="match status" value="1"/>
</dbReference>
<feature type="compositionally biased region" description="Basic residues" evidence="2">
    <location>
        <begin position="299"/>
        <end position="309"/>
    </location>
</feature>
<dbReference type="GO" id="GO:0004843">
    <property type="term" value="F:cysteine-type deubiquitinase activity"/>
    <property type="evidence" value="ECO:0007669"/>
    <property type="project" value="UniProtKB-EC"/>
</dbReference>
<comment type="similarity">
    <text evidence="1">Belongs to the peptidase C19 family.</text>
</comment>
<dbReference type="Proteomes" id="UP001567538">
    <property type="component" value="Unassembled WGS sequence"/>
</dbReference>
<dbReference type="InterPro" id="IPR028889">
    <property type="entry name" value="USP"/>
</dbReference>
<keyword evidence="4" id="KW-0378">Hydrolase</keyword>
<proteinExistence type="inferred from homology"/>
<dbReference type="InterPro" id="IPR001394">
    <property type="entry name" value="Peptidase_C19_UCH"/>
</dbReference>
<dbReference type="EC" id="3.4.19.12" evidence="4"/>
<evidence type="ECO:0000256" key="1">
    <source>
        <dbReference type="ARBA" id="ARBA00009085"/>
    </source>
</evidence>
<dbReference type="Gene3D" id="3.90.70.10">
    <property type="entry name" value="Cysteine proteinases"/>
    <property type="match status" value="1"/>
</dbReference>